<keyword evidence="3" id="KW-1185">Reference proteome</keyword>
<dbReference type="Pfam" id="PF12099">
    <property type="entry name" value="DUF3575"/>
    <property type="match status" value="1"/>
</dbReference>
<comment type="caution">
    <text evidence="2">The sequence shown here is derived from an EMBL/GenBank/DDBJ whole genome shotgun (WGS) entry which is preliminary data.</text>
</comment>
<proteinExistence type="predicted"/>
<sequence>MKKIIFFSLSILLSGLAQAQEEASDLERKSMVKLNVIPLTIGSFSADYEYLISARTTIGANLTFMPKRSIPMLGSFESTIDDEAVSNQLENAKIGTFSISPQAKFYLGKDTYHGFYIAAFFRYASHSIQLPVNYYYNGQDETVVIDGKINTFSGGIAFGAQWKLSENFYLDWTIIGPLYGSHNGTLSGNKNLNQEEITEIENALNDFDEIPFIKHSHEVNSQGVKVKTKGPWAGLRIGISVGYRF</sequence>
<gene>
    <name evidence="2" type="ORF">CDL10_01650</name>
</gene>
<reference evidence="2 3" key="1">
    <citation type="submission" date="2017-06" db="EMBL/GenBank/DDBJ databases">
        <title>Description of Avrilella dinanensis gen. nov. sp. nov.</title>
        <authorList>
            <person name="Leyer C."/>
            <person name="Sassi M."/>
            <person name="Minet J."/>
            <person name="Kayal S."/>
            <person name="Cattoir V."/>
        </authorList>
    </citation>
    <scope>NUCLEOTIDE SEQUENCE [LARGE SCALE GENOMIC DNA]</scope>
    <source>
        <strain evidence="2 3">UR159</strain>
    </source>
</reference>
<evidence type="ECO:0000256" key="1">
    <source>
        <dbReference type="SAM" id="SignalP"/>
    </source>
</evidence>
<dbReference type="OrthoDB" id="1118958at2"/>
<name>A0A2M9R3B8_9FLAO</name>
<evidence type="ECO:0000313" key="3">
    <source>
        <dbReference type="Proteomes" id="UP000231960"/>
    </source>
</evidence>
<evidence type="ECO:0008006" key="4">
    <source>
        <dbReference type="Google" id="ProtNLM"/>
    </source>
</evidence>
<dbReference type="AlphaFoldDB" id="A0A2M9R3B8"/>
<feature type="chain" id="PRO_5014664052" description="DUF3575 domain-containing protein" evidence="1">
    <location>
        <begin position="20"/>
        <end position="245"/>
    </location>
</feature>
<feature type="signal peptide" evidence="1">
    <location>
        <begin position="1"/>
        <end position="19"/>
    </location>
</feature>
<keyword evidence="1" id="KW-0732">Signal</keyword>
<dbReference type="RefSeq" id="WP_100676918.1">
    <property type="nucleotide sequence ID" value="NZ_NIPO01000001.1"/>
</dbReference>
<dbReference type="Proteomes" id="UP000231960">
    <property type="component" value="Unassembled WGS sequence"/>
</dbReference>
<organism evidence="2 3">
    <name type="scientific">Avrilella dinanensis</name>
    <dbReference type="NCBI Taxonomy" id="2008672"/>
    <lineage>
        <taxon>Bacteria</taxon>
        <taxon>Pseudomonadati</taxon>
        <taxon>Bacteroidota</taxon>
        <taxon>Flavobacteriia</taxon>
        <taxon>Flavobacteriales</taxon>
        <taxon>Flavobacteriaceae</taxon>
        <taxon>Avrilella</taxon>
    </lineage>
</organism>
<evidence type="ECO:0000313" key="2">
    <source>
        <dbReference type="EMBL" id="PJR03350.1"/>
    </source>
</evidence>
<protein>
    <recommendedName>
        <fullName evidence="4">DUF3575 domain-containing protein</fullName>
    </recommendedName>
</protein>
<dbReference type="InterPro" id="IPR021958">
    <property type="entry name" value="DUF3575"/>
</dbReference>
<accession>A0A2M9R3B8</accession>
<dbReference type="EMBL" id="NIPO01000001">
    <property type="protein sequence ID" value="PJR03350.1"/>
    <property type="molecule type" value="Genomic_DNA"/>
</dbReference>